<dbReference type="InterPro" id="IPR000086">
    <property type="entry name" value="NUDIX_hydrolase_dom"/>
</dbReference>
<dbReference type="PANTHER" id="PTHR43046">
    <property type="entry name" value="GDP-MANNOSE MANNOSYL HYDROLASE"/>
    <property type="match status" value="1"/>
</dbReference>
<dbReference type="CDD" id="cd02883">
    <property type="entry name" value="NUDIX_Hydrolase"/>
    <property type="match status" value="1"/>
</dbReference>
<dbReference type="PROSITE" id="PS00893">
    <property type="entry name" value="NUDIX_BOX"/>
    <property type="match status" value="1"/>
</dbReference>
<protein>
    <submittedName>
        <fullName evidence="5">DNA mismatch repair protein MutT</fullName>
    </submittedName>
</protein>
<accession>A0A9W6GKE6</accession>
<comment type="cofactor">
    <cofactor evidence="1">
        <name>Mg(2+)</name>
        <dbReference type="ChEBI" id="CHEBI:18420"/>
    </cofactor>
</comment>
<reference evidence="5" key="1">
    <citation type="submission" date="2022-12" db="EMBL/GenBank/DDBJ databases">
        <title>Reference genome sequencing for broad-spectrum identification of bacterial and archaeal isolates by mass spectrometry.</title>
        <authorList>
            <person name="Sekiguchi Y."/>
            <person name="Tourlousse D.M."/>
        </authorList>
    </citation>
    <scope>NUCLEOTIDE SEQUENCE</scope>
    <source>
        <strain evidence="5">10succ1</strain>
    </source>
</reference>
<feature type="domain" description="Nudix hydrolase" evidence="4">
    <location>
        <begin position="21"/>
        <end position="162"/>
    </location>
</feature>
<dbReference type="Pfam" id="PF00293">
    <property type="entry name" value="NUDIX"/>
    <property type="match status" value="1"/>
</dbReference>
<dbReference type="Gene3D" id="3.90.79.10">
    <property type="entry name" value="Nucleoside Triphosphate Pyrophosphohydrolase"/>
    <property type="match status" value="1"/>
</dbReference>
<comment type="similarity">
    <text evidence="3">Belongs to the Nudix hydrolase family.</text>
</comment>
<dbReference type="GO" id="GO:0016787">
    <property type="term" value="F:hydrolase activity"/>
    <property type="evidence" value="ECO:0007669"/>
    <property type="project" value="UniProtKB-KW"/>
</dbReference>
<comment type="caution">
    <text evidence="5">The sequence shown here is derived from an EMBL/GenBank/DDBJ whole genome shotgun (WGS) entry which is preliminary data.</text>
</comment>
<proteinExistence type="inferred from homology"/>
<dbReference type="RefSeq" id="WP_281834765.1">
    <property type="nucleotide sequence ID" value="NZ_BSDY01000006.1"/>
</dbReference>
<evidence type="ECO:0000259" key="4">
    <source>
        <dbReference type="PROSITE" id="PS51462"/>
    </source>
</evidence>
<keyword evidence="2 3" id="KW-0378">Hydrolase</keyword>
<dbReference type="InterPro" id="IPR020084">
    <property type="entry name" value="NUDIX_hydrolase_CS"/>
</dbReference>
<evidence type="ECO:0000313" key="6">
    <source>
        <dbReference type="Proteomes" id="UP001144471"/>
    </source>
</evidence>
<dbReference type="InterPro" id="IPR015797">
    <property type="entry name" value="NUDIX_hydrolase-like_dom_sf"/>
</dbReference>
<evidence type="ECO:0000256" key="2">
    <source>
        <dbReference type="ARBA" id="ARBA00022801"/>
    </source>
</evidence>
<evidence type="ECO:0000313" key="5">
    <source>
        <dbReference type="EMBL" id="GLI55933.1"/>
    </source>
</evidence>
<dbReference type="SUPFAM" id="SSF55811">
    <property type="entry name" value="Nudix"/>
    <property type="match status" value="1"/>
</dbReference>
<dbReference type="PROSITE" id="PS51462">
    <property type="entry name" value="NUDIX"/>
    <property type="match status" value="1"/>
</dbReference>
<keyword evidence="6" id="KW-1185">Reference proteome</keyword>
<dbReference type="InterPro" id="IPR020476">
    <property type="entry name" value="Nudix_hydrolase"/>
</dbReference>
<dbReference type="Proteomes" id="UP001144471">
    <property type="component" value="Unassembled WGS sequence"/>
</dbReference>
<evidence type="ECO:0000256" key="3">
    <source>
        <dbReference type="RuleBase" id="RU003476"/>
    </source>
</evidence>
<evidence type="ECO:0000256" key="1">
    <source>
        <dbReference type="ARBA" id="ARBA00001946"/>
    </source>
</evidence>
<dbReference type="AlphaFoldDB" id="A0A9W6GKE6"/>
<gene>
    <name evidence="5" type="ORF">PM10SUCC1_14470</name>
</gene>
<name>A0A9W6GKE6_9FUSO</name>
<dbReference type="EMBL" id="BSDY01000006">
    <property type="protein sequence ID" value="GLI55933.1"/>
    <property type="molecule type" value="Genomic_DNA"/>
</dbReference>
<dbReference type="PANTHER" id="PTHR43046:SF15">
    <property type="entry name" value="MUTT_NUDIX FAMILY PROTEIN"/>
    <property type="match status" value="1"/>
</dbReference>
<organism evidence="5 6">
    <name type="scientific">Propionigenium maris DSM 9537</name>
    <dbReference type="NCBI Taxonomy" id="1123000"/>
    <lineage>
        <taxon>Bacteria</taxon>
        <taxon>Fusobacteriati</taxon>
        <taxon>Fusobacteriota</taxon>
        <taxon>Fusobacteriia</taxon>
        <taxon>Fusobacteriales</taxon>
        <taxon>Fusobacteriaceae</taxon>
        <taxon>Propionigenium</taxon>
    </lineage>
</organism>
<dbReference type="PRINTS" id="PR00502">
    <property type="entry name" value="NUDIXFAMILY"/>
</dbReference>
<sequence length="175" mass="20427">MRLLRRYIHEDAGSLEGKEVYSRTAARAVVVDGDNILLLYTKKYNDYSFPGGGVDEGEDIESGMIRELQEETGAKNIEVISEYGIYEEIKPIWKREYDFIHMISHFYICDIHKELGESNLEDYEINNGMEARWVNIYEAIEHNRGVIEAQPENIGLYIDRELFMLELVARELIKK</sequence>